<feature type="domain" description="Reverse transcriptase Ty1/copia-type" evidence="1">
    <location>
        <begin position="2"/>
        <end position="81"/>
    </location>
</feature>
<dbReference type="OrthoDB" id="107701at2759"/>
<gene>
    <name evidence="2" type="ORF">Pfra01_000269700</name>
</gene>
<sequence>MLLTVYVDDLLVMGPPALCARVAAQLNAKFTLTSLGNVKYLLGIEITLDGVHSKVAFSQRAHINKLLKKFGLANSYGGWKPQTTSASRAVAKPWSKQTDFSYQKLAGGLQYLVPGSRPDIAHALRHLGKFLSCYTEQHYREAERVLRYLLQTSDYALHMDIGNGDNMEISVFTDSD</sequence>
<evidence type="ECO:0000259" key="1">
    <source>
        <dbReference type="Pfam" id="PF07727"/>
    </source>
</evidence>
<dbReference type="InterPro" id="IPR013103">
    <property type="entry name" value="RVT_2"/>
</dbReference>
<protein>
    <submittedName>
        <fullName evidence="2">Unnamed protein product</fullName>
    </submittedName>
</protein>
<evidence type="ECO:0000313" key="3">
    <source>
        <dbReference type="Proteomes" id="UP001165121"/>
    </source>
</evidence>
<evidence type="ECO:0000313" key="2">
    <source>
        <dbReference type="EMBL" id="GMF21066.1"/>
    </source>
</evidence>
<organism evidence="2 3">
    <name type="scientific">Phytophthora fragariaefolia</name>
    <dbReference type="NCBI Taxonomy" id="1490495"/>
    <lineage>
        <taxon>Eukaryota</taxon>
        <taxon>Sar</taxon>
        <taxon>Stramenopiles</taxon>
        <taxon>Oomycota</taxon>
        <taxon>Peronosporomycetes</taxon>
        <taxon>Peronosporales</taxon>
        <taxon>Peronosporaceae</taxon>
        <taxon>Phytophthora</taxon>
    </lineage>
</organism>
<proteinExistence type="predicted"/>
<dbReference type="Pfam" id="PF07727">
    <property type="entry name" value="RVT_2"/>
    <property type="match status" value="1"/>
</dbReference>
<reference evidence="2" key="1">
    <citation type="submission" date="2023-04" db="EMBL/GenBank/DDBJ databases">
        <title>Phytophthora fragariaefolia NBRC 109709.</title>
        <authorList>
            <person name="Ichikawa N."/>
            <person name="Sato H."/>
            <person name="Tonouchi N."/>
        </authorList>
    </citation>
    <scope>NUCLEOTIDE SEQUENCE</scope>
    <source>
        <strain evidence="2">NBRC 109709</strain>
    </source>
</reference>
<accession>A0A9W6TWN1</accession>
<dbReference type="Proteomes" id="UP001165121">
    <property type="component" value="Unassembled WGS sequence"/>
</dbReference>
<dbReference type="EMBL" id="BSXT01000215">
    <property type="protein sequence ID" value="GMF21066.1"/>
    <property type="molecule type" value="Genomic_DNA"/>
</dbReference>
<keyword evidence="3" id="KW-1185">Reference proteome</keyword>
<comment type="caution">
    <text evidence="2">The sequence shown here is derived from an EMBL/GenBank/DDBJ whole genome shotgun (WGS) entry which is preliminary data.</text>
</comment>
<dbReference type="AlphaFoldDB" id="A0A9W6TWN1"/>
<name>A0A9W6TWN1_9STRA</name>